<comment type="similarity">
    <text evidence="1">Belongs to the iron/ascorbate-dependent oxidoreductase family.</text>
</comment>
<dbReference type="PANTHER" id="PTHR10209">
    <property type="entry name" value="OXIDOREDUCTASE, 2OG-FE II OXYGENASE FAMILY PROTEIN"/>
    <property type="match status" value="1"/>
</dbReference>
<gene>
    <name evidence="6" type="ORF">L1049_004812</name>
</gene>
<keyword evidence="2" id="KW-0479">Metal-binding</keyword>
<dbReference type="InterPro" id="IPR044861">
    <property type="entry name" value="IPNS-like_FE2OG_OXY"/>
</dbReference>
<dbReference type="GO" id="GO:0016491">
    <property type="term" value="F:oxidoreductase activity"/>
    <property type="evidence" value="ECO:0007669"/>
    <property type="project" value="UniProtKB-KW"/>
</dbReference>
<dbReference type="GO" id="GO:0046872">
    <property type="term" value="F:metal ion binding"/>
    <property type="evidence" value="ECO:0007669"/>
    <property type="project" value="UniProtKB-KW"/>
</dbReference>
<dbReference type="Pfam" id="PF03171">
    <property type="entry name" value="2OG-FeII_Oxy"/>
    <property type="match status" value="1"/>
</dbReference>
<proteinExistence type="inferred from homology"/>
<evidence type="ECO:0000256" key="3">
    <source>
        <dbReference type="ARBA" id="ARBA00023002"/>
    </source>
</evidence>
<dbReference type="Proteomes" id="UP001415857">
    <property type="component" value="Unassembled WGS sequence"/>
</dbReference>
<evidence type="ECO:0000259" key="5">
    <source>
        <dbReference type="Pfam" id="PF03171"/>
    </source>
</evidence>
<dbReference type="SUPFAM" id="SSF51197">
    <property type="entry name" value="Clavaminate synthase-like"/>
    <property type="match status" value="1"/>
</dbReference>
<comment type="caution">
    <text evidence="6">The sequence shown here is derived from an EMBL/GenBank/DDBJ whole genome shotgun (WGS) entry which is preliminary data.</text>
</comment>
<keyword evidence="4" id="KW-0408">Iron</keyword>
<evidence type="ECO:0000256" key="1">
    <source>
        <dbReference type="ARBA" id="ARBA00008056"/>
    </source>
</evidence>
<keyword evidence="3" id="KW-0560">Oxidoreductase</keyword>
<keyword evidence="7" id="KW-1185">Reference proteome</keyword>
<dbReference type="InterPro" id="IPR027443">
    <property type="entry name" value="IPNS-like_sf"/>
</dbReference>
<evidence type="ECO:0000313" key="7">
    <source>
        <dbReference type="Proteomes" id="UP001415857"/>
    </source>
</evidence>
<sequence>MEKLISSWSSIQSVPESYILPPDSRPGKLVVSPCHSIPIIDLGGQVGHDRRTIMQQILKTSQEFGFNLNSSIDLPADDKATFYSDDRKKICRPYTSIDYVSEKVNFQRGGFGSYSGEVRKLSLWLLDLICEGLGLEPQYFGDGLSQVQFKAINHYPPCQDPSLTLRLPKHSDPNIITLLYSR</sequence>
<dbReference type="Gene3D" id="2.60.120.330">
    <property type="entry name" value="B-lactam Antibiotic, Isopenicillin N Synthase, Chain"/>
    <property type="match status" value="1"/>
</dbReference>
<name>A0AAP0WW20_LIQFO</name>
<organism evidence="6 7">
    <name type="scientific">Liquidambar formosana</name>
    <name type="common">Formosan gum</name>
    <dbReference type="NCBI Taxonomy" id="63359"/>
    <lineage>
        <taxon>Eukaryota</taxon>
        <taxon>Viridiplantae</taxon>
        <taxon>Streptophyta</taxon>
        <taxon>Embryophyta</taxon>
        <taxon>Tracheophyta</taxon>
        <taxon>Spermatophyta</taxon>
        <taxon>Magnoliopsida</taxon>
        <taxon>eudicotyledons</taxon>
        <taxon>Gunneridae</taxon>
        <taxon>Pentapetalae</taxon>
        <taxon>Saxifragales</taxon>
        <taxon>Altingiaceae</taxon>
        <taxon>Liquidambar</taxon>
    </lineage>
</organism>
<accession>A0AAP0WW20</accession>
<evidence type="ECO:0000256" key="2">
    <source>
        <dbReference type="ARBA" id="ARBA00022723"/>
    </source>
</evidence>
<protein>
    <recommendedName>
        <fullName evidence="5">Isopenicillin N synthase-like Fe(2+) 2OG dioxygenase domain-containing protein</fullName>
    </recommendedName>
</protein>
<reference evidence="6 7" key="1">
    <citation type="journal article" date="2024" name="Plant J.">
        <title>Genome sequences and population genomics reveal climatic adaptation and genomic divergence between two closely related sweetgum species.</title>
        <authorList>
            <person name="Xu W.Q."/>
            <person name="Ren C.Q."/>
            <person name="Zhang X.Y."/>
            <person name="Comes H.P."/>
            <person name="Liu X.H."/>
            <person name="Li Y.G."/>
            <person name="Kettle C.J."/>
            <person name="Jalonen R."/>
            <person name="Gaisberger H."/>
            <person name="Ma Y.Z."/>
            <person name="Qiu Y.X."/>
        </authorList>
    </citation>
    <scope>NUCLEOTIDE SEQUENCE [LARGE SCALE GENOMIC DNA]</scope>
    <source>
        <strain evidence="6">Hangzhou</strain>
    </source>
</reference>
<evidence type="ECO:0000256" key="4">
    <source>
        <dbReference type="ARBA" id="ARBA00023004"/>
    </source>
</evidence>
<dbReference type="PANTHER" id="PTHR10209:SF726">
    <property type="entry name" value="OS07G0169600 PROTEIN"/>
    <property type="match status" value="1"/>
</dbReference>
<dbReference type="AlphaFoldDB" id="A0AAP0WW20"/>
<evidence type="ECO:0000313" key="6">
    <source>
        <dbReference type="EMBL" id="KAK9281904.1"/>
    </source>
</evidence>
<dbReference type="EMBL" id="JBBPBK010000007">
    <property type="protein sequence ID" value="KAK9281904.1"/>
    <property type="molecule type" value="Genomic_DNA"/>
</dbReference>
<feature type="domain" description="Isopenicillin N synthase-like Fe(2+) 2OG dioxygenase" evidence="5">
    <location>
        <begin position="151"/>
        <end position="181"/>
    </location>
</feature>